<dbReference type="InterPro" id="IPR011009">
    <property type="entry name" value="Kinase-like_dom_sf"/>
</dbReference>
<evidence type="ECO:0000256" key="6">
    <source>
        <dbReference type="ARBA" id="ARBA00022840"/>
    </source>
</evidence>
<reference evidence="12" key="2">
    <citation type="submission" date="2023-06" db="EMBL/GenBank/DDBJ databases">
        <authorList>
            <consortium name="Lawrence Berkeley National Laboratory"/>
            <person name="Mondo S.J."/>
            <person name="Hensen N."/>
            <person name="Bonometti L."/>
            <person name="Westerberg I."/>
            <person name="Brannstrom I.O."/>
            <person name="Guillou S."/>
            <person name="Cros-Aarteil S."/>
            <person name="Calhoun S."/>
            <person name="Haridas S."/>
            <person name="Kuo A."/>
            <person name="Pangilinan J."/>
            <person name="Riley R."/>
            <person name="Labutti K."/>
            <person name="Andreopoulos B."/>
            <person name="Lipzen A."/>
            <person name="Chen C."/>
            <person name="Yanf M."/>
            <person name="Daum C."/>
            <person name="Ng V."/>
            <person name="Clum A."/>
            <person name="Steindorff A."/>
            <person name="Ohm R."/>
            <person name="Martin F."/>
            <person name="Silar P."/>
            <person name="Natvig D."/>
            <person name="Lalanne C."/>
            <person name="Gautier V."/>
            <person name="Ament-Velasquez S.L."/>
            <person name="Kruys A."/>
            <person name="Hutchinson M.I."/>
            <person name="Powell A.J."/>
            <person name="Barry K."/>
            <person name="Miller A.N."/>
            <person name="Grigoriev I.V."/>
            <person name="Debuchy R."/>
            <person name="Gladieux P."/>
            <person name="Thoren M.H."/>
            <person name="Johannesson H."/>
        </authorList>
    </citation>
    <scope>NUCLEOTIDE SEQUENCE</scope>
    <source>
        <strain evidence="12">PSN324</strain>
    </source>
</reference>
<comment type="catalytic activity">
    <reaction evidence="7">
        <text>L-threonyl-[protein] + ATP = O-phospho-L-threonyl-[protein] + ADP + H(+)</text>
        <dbReference type="Rhea" id="RHEA:46608"/>
        <dbReference type="Rhea" id="RHEA-COMP:11060"/>
        <dbReference type="Rhea" id="RHEA-COMP:11605"/>
        <dbReference type="ChEBI" id="CHEBI:15378"/>
        <dbReference type="ChEBI" id="CHEBI:30013"/>
        <dbReference type="ChEBI" id="CHEBI:30616"/>
        <dbReference type="ChEBI" id="CHEBI:61977"/>
        <dbReference type="ChEBI" id="CHEBI:456216"/>
        <dbReference type="EC" id="2.7.11.1"/>
    </reaction>
</comment>
<dbReference type="InterPro" id="IPR000719">
    <property type="entry name" value="Prot_kinase_dom"/>
</dbReference>
<evidence type="ECO:0000256" key="2">
    <source>
        <dbReference type="ARBA" id="ARBA00022527"/>
    </source>
</evidence>
<dbReference type="Gene3D" id="1.10.510.10">
    <property type="entry name" value="Transferase(Phosphotransferase) domain 1"/>
    <property type="match status" value="1"/>
</dbReference>
<dbReference type="AlphaFoldDB" id="A0AAV9H7H7"/>
<evidence type="ECO:0000256" key="8">
    <source>
        <dbReference type="ARBA" id="ARBA00048679"/>
    </source>
</evidence>
<evidence type="ECO:0000256" key="4">
    <source>
        <dbReference type="ARBA" id="ARBA00022741"/>
    </source>
</evidence>
<dbReference type="GO" id="GO:0050684">
    <property type="term" value="P:regulation of mRNA processing"/>
    <property type="evidence" value="ECO:0007669"/>
    <property type="project" value="TreeGrafter"/>
</dbReference>
<dbReference type="GO" id="GO:0004674">
    <property type="term" value="F:protein serine/threonine kinase activity"/>
    <property type="evidence" value="ECO:0007669"/>
    <property type="project" value="UniProtKB-KW"/>
</dbReference>
<feature type="domain" description="Protein kinase" evidence="11">
    <location>
        <begin position="29"/>
        <end position="388"/>
    </location>
</feature>
<dbReference type="PANTHER" id="PTHR47634">
    <property type="entry name" value="PROTEIN KINASE DOMAIN-CONTAINING PROTEIN-RELATED"/>
    <property type="match status" value="1"/>
</dbReference>
<keyword evidence="3" id="KW-0808">Transferase</keyword>
<evidence type="ECO:0000313" key="13">
    <source>
        <dbReference type="Proteomes" id="UP001321749"/>
    </source>
</evidence>
<gene>
    <name evidence="12" type="ORF">QBC42DRAFT_301842</name>
</gene>
<evidence type="ECO:0000256" key="1">
    <source>
        <dbReference type="ARBA" id="ARBA00012513"/>
    </source>
</evidence>
<dbReference type="SUPFAM" id="SSF56112">
    <property type="entry name" value="Protein kinase-like (PK-like)"/>
    <property type="match status" value="1"/>
</dbReference>
<reference evidence="12" key="1">
    <citation type="journal article" date="2023" name="Mol. Phylogenet. Evol.">
        <title>Genome-scale phylogeny and comparative genomics of the fungal order Sordariales.</title>
        <authorList>
            <person name="Hensen N."/>
            <person name="Bonometti L."/>
            <person name="Westerberg I."/>
            <person name="Brannstrom I.O."/>
            <person name="Guillou S."/>
            <person name="Cros-Aarteil S."/>
            <person name="Calhoun S."/>
            <person name="Haridas S."/>
            <person name="Kuo A."/>
            <person name="Mondo S."/>
            <person name="Pangilinan J."/>
            <person name="Riley R."/>
            <person name="LaButti K."/>
            <person name="Andreopoulos B."/>
            <person name="Lipzen A."/>
            <person name="Chen C."/>
            <person name="Yan M."/>
            <person name="Daum C."/>
            <person name="Ng V."/>
            <person name="Clum A."/>
            <person name="Steindorff A."/>
            <person name="Ohm R.A."/>
            <person name="Martin F."/>
            <person name="Silar P."/>
            <person name="Natvig D.O."/>
            <person name="Lalanne C."/>
            <person name="Gautier V."/>
            <person name="Ament-Velasquez S.L."/>
            <person name="Kruys A."/>
            <person name="Hutchinson M.I."/>
            <person name="Powell A.J."/>
            <person name="Barry K."/>
            <person name="Miller A.N."/>
            <person name="Grigoriev I.V."/>
            <person name="Debuchy R."/>
            <person name="Gladieux P."/>
            <person name="Hiltunen Thoren M."/>
            <person name="Johannesson H."/>
        </authorList>
    </citation>
    <scope>NUCLEOTIDE SEQUENCE</scope>
    <source>
        <strain evidence="12">PSN324</strain>
    </source>
</reference>
<comment type="catalytic activity">
    <reaction evidence="8">
        <text>L-seryl-[protein] + ATP = O-phospho-L-seryl-[protein] + ADP + H(+)</text>
        <dbReference type="Rhea" id="RHEA:17989"/>
        <dbReference type="Rhea" id="RHEA-COMP:9863"/>
        <dbReference type="Rhea" id="RHEA-COMP:11604"/>
        <dbReference type="ChEBI" id="CHEBI:15378"/>
        <dbReference type="ChEBI" id="CHEBI:29999"/>
        <dbReference type="ChEBI" id="CHEBI:30616"/>
        <dbReference type="ChEBI" id="CHEBI:83421"/>
        <dbReference type="ChEBI" id="CHEBI:456216"/>
        <dbReference type="EC" id="2.7.11.1"/>
    </reaction>
</comment>
<keyword evidence="5 12" id="KW-0418">Kinase</keyword>
<feature type="binding site" evidence="9">
    <location>
        <position position="63"/>
    </location>
    <ligand>
        <name>ATP</name>
        <dbReference type="ChEBI" id="CHEBI:30616"/>
    </ligand>
</feature>
<sequence>MTDSEESKTKYCPGGFHPVYIGDVYNDRYKVINKLGYGIYSTVWLVKDLKQETSDGTEYYAMKILGAMFYGTDHDIFELEILKHLRDGSRGQLGYKHVCHLLDDFVHEGPNGKHVCMVFELMGDTLLMFGGGFQDSMIPYPVMRRFAIQLIAAVDFAHYVGVIHTDIQPSNIFVKFRDRSLIESGYLNKVPIPRQDRSEKEYTPIPSAPLYRHYFKPGDDITQFDIALGDWGVASWDHKHLTENIQPVALRAPEVLIRAPWDYNVDWWNVGAILLELYRAIRMFSGLAPPDGHYEVREHLSEMVDLFGPFPKALLEKGDQQLVKEVFDDEGKVKNVTGGQSPPLDDPVWTPGLREEDRAEFVSFLRFVMQLDPEKRPSGIDMLRHDWLHALSPPKSDEEEEAEDEKGDKDEEGEGGKKE</sequence>
<evidence type="ECO:0000313" key="12">
    <source>
        <dbReference type="EMBL" id="KAK4456648.1"/>
    </source>
</evidence>
<name>A0AAV9H7H7_9PEZI</name>
<dbReference type="EMBL" id="MU865183">
    <property type="protein sequence ID" value="KAK4456648.1"/>
    <property type="molecule type" value="Genomic_DNA"/>
</dbReference>
<proteinExistence type="predicted"/>
<accession>A0AAV9H7H7</accession>
<comment type="caution">
    <text evidence="12">The sequence shown here is derived from an EMBL/GenBank/DDBJ whole genome shotgun (WGS) entry which is preliminary data.</text>
</comment>
<dbReference type="SMART" id="SM00220">
    <property type="entry name" value="S_TKc"/>
    <property type="match status" value="1"/>
</dbReference>
<dbReference type="InterPro" id="IPR051334">
    <property type="entry name" value="SRPK"/>
</dbReference>
<feature type="region of interest" description="Disordered" evidence="10">
    <location>
        <begin position="391"/>
        <end position="419"/>
    </location>
</feature>
<evidence type="ECO:0000256" key="5">
    <source>
        <dbReference type="ARBA" id="ARBA00022777"/>
    </source>
</evidence>
<dbReference type="Proteomes" id="UP001321749">
    <property type="component" value="Unassembled WGS sequence"/>
</dbReference>
<dbReference type="GO" id="GO:0000245">
    <property type="term" value="P:spliceosomal complex assembly"/>
    <property type="evidence" value="ECO:0007669"/>
    <property type="project" value="TreeGrafter"/>
</dbReference>
<evidence type="ECO:0000256" key="7">
    <source>
        <dbReference type="ARBA" id="ARBA00047899"/>
    </source>
</evidence>
<evidence type="ECO:0000256" key="10">
    <source>
        <dbReference type="SAM" id="MobiDB-lite"/>
    </source>
</evidence>
<dbReference type="Pfam" id="PF00069">
    <property type="entry name" value="Pkinase"/>
    <property type="match status" value="2"/>
</dbReference>
<evidence type="ECO:0000256" key="9">
    <source>
        <dbReference type="PROSITE-ProRule" id="PRU10141"/>
    </source>
</evidence>
<keyword evidence="2" id="KW-0723">Serine/threonine-protein kinase</keyword>
<dbReference type="EC" id="2.7.11.1" evidence="1"/>
<dbReference type="Gene3D" id="3.30.200.20">
    <property type="entry name" value="Phosphorylase Kinase, domain 1"/>
    <property type="match status" value="1"/>
</dbReference>
<protein>
    <recommendedName>
        <fullName evidence="1">non-specific serine/threonine protein kinase</fullName>
        <ecNumber evidence="1">2.7.11.1</ecNumber>
    </recommendedName>
</protein>
<dbReference type="PROSITE" id="PS50011">
    <property type="entry name" value="PROTEIN_KINASE_DOM"/>
    <property type="match status" value="1"/>
</dbReference>
<evidence type="ECO:0000256" key="3">
    <source>
        <dbReference type="ARBA" id="ARBA00022679"/>
    </source>
</evidence>
<organism evidence="12 13">
    <name type="scientific">Cladorrhinum samala</name>
    <dbReference type="NCBI Taxonomy" id="585594"/>
    <lineage>
        <taxon>Eukaryota</taxon>
        <taxon>Fungi</taxon>
        <taxon>Dikarya</taxon>
        <taxon>Ascomycota</taxon>
        <taxon>Pezizomycotina</taxon>
        <taxon>Sordariomycetes</taxon>
        <taxon>Sordariomycetidae</taxon>
        <taxon>Sordariales</taxon>
        <taxon>Podosporaceae</taxon>
        <taxon>Cladorrhinum</taxon>
    </lineage>
</organism>
<dbReference type="PROSITE" id="PS00107">
    <property type="entry name" value="PROTEIN_KINASE_ATP"/>
    <property type="match status" value="1"/>
</dbReference>
<dbReference type="InterPro" id="IPR017441">
    <property type="entry name" value="Protein_kinase_ATP_BS"/>
</dbReference>
<dbReference type="GO" id="GO:0005524">
    <property type="term" value="F:ATP binding"/>
    <property type="evidence" value="ECO:0007669"/>
    <property type="project" value="UniProtKB-UniRule"/>
</dbReference>
<dbReference type="PANTHER" id="PTHR47634:SF9">
    <property type="entry name" value="PROTEIN KINASE DOMAIN-CONTAINING PROTEIN-RELATED"/>
    <property type="match status" value="1"/>
</dbReference>
<keyword evidence="6 9" id="KW-0067">ATP-binding</keyword>
<evidence type="ECO:0000259" key="11">
    <source>
        <dbReference type="PROSITE" id="PS50011"/>
    </source>
</evidence>
<keyword evidence="4 9" id="KW-0547">Nucleotide-binding</keyword>
<keyword evidence="13" id="KW-1185">Reference proteome</keyword>
<feature type="compositionally biased region" description="Basic and acidic residues" evidence="10">
    <location>
        <begin position="406"/>
        <end position="419"/>
    </location>
</feature>